<dbReference type="EMBL" id="ARYN01000051">
    <property type="protein sequence ID" value="ORL43513.1"/>
    <property type="molecule type" value="Genomic_DNA"/>
</dbReference>
<dbReference type="OrthoDB" id="1357763at2"/>
<organism evidence="3 4">
    <name type="scientific">Zunongwangia atlantica 22II14-10F7</name>
    <dbReference type="NCBI Taxonomy" id="1185767"/>
    <lineage>
        <taxon>Bacteria</taxon>
        <taxon>Pseudomonadati</taxon>
        <taxon>Bacteroidota</taxon>
        <taxon>Flavobacteriia</taxon>
        <taxon>Flavobacteriales</taxon>
        <taxon>Flavobacteriaceae</taxon>
        <taxon>Zunongwangia</taxon>
    </lineage>
</organism>
<dbReference type="SUPFAM" id="SSF54427">
    <property type="entry name" value="NTF2-like"/>
    <property type="match status" value="1"/>
</dbReference>
<accession>A0A1Y1SZ49</accession>
<name>A0A1Y1SZ49_9FLAO</name>
<dbReference type="RefSeq" id="WP_084843537.1">
    <property type="nucleotide sequence ID" value="NZ_ARYN01000051.1"/>
</dbReference>
<feature type="signal peptide" evidence="1">
    <location>
        <begin position="1"/>
        <end position="23"/>
    </location>
</feature>
<feature type="chain" id="PRO_5012733991" description="DUF4440 domain-containing protein" evidence="1">
    <location>
        <begin position="24"/>
        <end position="160"/>
    </location>
</feature>
<keyword evidence="1" id="KW-0732">Signal</keyword>
<evidence type="ECO:0000313" key="3">
    <source>
        <dbReference type="EMBL" id="ORL43513.1"/>
    </source>
</evidence>
<evidence type="ECO:0000256" key="1">
    <source>
        <dbReference type="SAM" id="SignalP"/>
    </source>
</evidence>
<keyword evidence="4" id="KW-1185">Reference proteome</keyword>
<dbReference type="InterPro" id="IPR027843">
    <property type="entry name" value="DUF4440"/>
</dbReference>
<protein>
    <recommendedName>
        <fullName evidence="2">DUF4440 domain-containing protein</fullName>
    </recommendedName>
</protein>
<evidence type="ECO:0000259" key="2">
    <source>
        <dbReference type="Pfam" id="PF14534"/>
    </source>
</evidence>
<dbReference type="Proteomes" id="UP000192746">
    <property type="component" value="Unassembled WGS sequence"/>
</dbReference>
<gene>
    <name evidence="3" type="ORF">IIF7_20439</name>
</gene>
<dbReference type="STRING" id="1185767.IIF7_20439"/>
<dbReference type="InterPro" id="IPR032710">
    <property type="entry name" value="NTF2-like_dom_sf"/>
</dbReference>
<sequence length="160" mass="18645">MYFSKIKSSALIIFIFLSYSLSSQNDQLLDLKYDIGSQIQEMDSLLFDVAFNQCNLELFKKIISKEIEFYDDRTGLNTSFEREISSFQDKCSKPISITRKLVESSVHALGNFCAVQLGTHEFYANDKKVERAKFITVWERKDDSWIVKRVISYDHKPISE</sequence>
<evidence type="ECO:0000313" key="4">
    <source>
        <dbReference type="Proteomes" id="UP000192746"/>
    </source>
</evidence>
<dbReference type="Pfam" id="PF14534">
    <property type="entry name" value="DUF4440"/>
    <property type="match status" value="1"/>
</dbReference>
<proteinExistence type="predicted"/>
<comment type="caution">
    <text evidence="3">The sequence shown here is derived from an EMBL/GenBank/DDBJ whole genome shotgun (WGS) entry which is preliminary data.</text>
</comment>
<reference evidence="3 4" key="1">
    <citation type="submission" date="2013-04" db="EMBL/GenBank/DDBJ databases">
        <title>Zunongwangia sp. 22II14-10F7 Genome Sequencing.</title>
        <authorList>
            <person name="Lai Q."/>
            <person name="Shao Z."/>
        </authorList>
    </citation>
    <scope>NUCLEOTIDE SEQUENCE [LARGE SCALE GENOMIC DNA]</scope>
    <source>
        <strain evidence="3 4">22II14-10F7</strain>
    </source>
</reference>
<dbReference type="AlphaFoldDB" id="A0A1Y1SZ49"/>
<feature type="domain" description="DUF4440" evidence="2">
    <location>
        <begin position="50"/>
        <end position="146"/>
    </location>
</feature>
<dbReference type="Gene3D" id="3.10.450.50">
    <property type="match status" value="1"/>
</dbReference>